<dbReference type="SUPFAM" id="SSF51230">
    <property type="entry name" value="Single hybrid motif"/>
    <property type="match status" value="1"/>
</dbReference>
<dbReference type="Gene3D" id="2.40.50.100">
    <property type="match status" value="1"/>
</dbReference>
<comment type="similarity">
    <text evidence="2 4">Belongs to the 2-oxoacid dehydrogenase family.</text>
</comment>
<dbReference type="PANTHER" id="PTHR23151">
    <property type="entry name" value="DIHYDROLIPOAMIDE ACETYL/SUCCINYL-TRANSFERASE-RELATED"/>
    <property type="match status" value="1"/>
</dbReference>
<dbReference type="EMBL" id="AP014608">
    <property type="protein sequence ID" value="BBA17446.1"/>
    <property type="molecule type" value="Genomic_DNA"/>
</dbReference>
<dbReference type="InterPro" id="IPR045257">
    <property type="entry name" value="E2/Pdx1"/>
</dbReference>
<dbReference type="Pfam" id="PF00198">
    <property type="entry name" value="2-oxoacid_dh"/>
    <property type="match status" value="1"/>
</dbReference>
<comment type="cofactor">
    <cofactor evidence="1 4">
        <name>(R)-lipoate</name>
        <dbReference type="ChEBI" id="CHEBI:83088"/>
    </cofactor>
</comment>
<evidence type="ECO:0000256" key="3">
    <source>
        <dbReference type="ARBA" id="ARBA00022823"/>
    </source>
</evidence>
<feature type="domain" description="Peripheral subunit-binding (PSBD)" evidence="6">
    <location>
        <begin position="109"/>
        <end position="146"/>
    </location>
</feature>
<dbReference type="InterPro" id="IPR001078">
    <property type="entry name" value="2-oxoacid_DH_actylTfrase"/>
</dbReference>
<protein>
    <recommendedName>
        <fullName evidence="4">Dihydrolipoamide acetyltransferase component of pyruvate dehydrogenase complex</fullName>
        <ecNumber evidence="4">2.3.1.-</ecNumber>
    </recommendedName>
</protein>
<dbReference type="InterPro" id="IPR000089">
    <property type="entry name" value="Biotin_lipoyl"/>
</dbReference>
<dbReference type="Gene3D" id="4.10.320.10">
    <property type="entry name" value="E3-binding domain"/>
    <property type="match status" value="1"/>
</dbReference>
<keyword evidence="8" id="KW-1185">Reference proteome</keyword>
<accession>A0A224AC18</accession>
<dbReference type="EC" id="2.3.1.-" evidence="4"/>
<dbReference type="GO" id="GO:0016746">
    <property type="term" value="F:acyltransferase activity"/>
    <property type="evidence" value="ECO:0007669"/>
    <property type="project" value="UniProtKB-KW"/>
</dbReference>
<dbReference type="Proteomes" id="UP000263619">
    <property type="component" value="Chromosome"/>
</dbReference>
<evidence type="ECO:0000259" key="6">
    <source>
        <dbReference type="PROSITE" id="PS51826"/>
    </source>
</evidence>
<dbReference type="SUPFAM" id="SSF52777">
    <property type="entry name" value="CoA-dependent acyltransferases"/>
    <property type="match status" value="1"/>
</dbReference>
<reference evidence="7 8" key="1">
    <citation type="submission" date="2014-06" db="EMBL/GenBank/DDBJ databases">
        <title>Genome sequence of the intracellular symbiont Blattabacterium cuenoti, strain STAT from the wood feeding cockroach Salganea taiwanensis taiwanensis.</title>
        <authorList>
            <person name="Kinjo Y."/>
            <person name="Ohkuma M."/>
            <person name="Tokuda G."/>
        </authorList>
    </citation>
    <scope>NUCLEOTIDE SEQUENCE [LARGE SCALE GENOMIC DNA]</scope>
    <source>
        <strain evidence="7 8">STAT</strain>
    </source>
</reference>
<dbReference type="Gene3D" id="3.30.559.10">
    <property type="entry name" value="Chloramphenicol acetyltransferase-like domain"/>
    <property type="match status" value="1"/>
</dbReference>
<evidence type="ECO:0000313" key="7">
    <source>
        <dbReference type="EMBL" id="BBA17446.1"/>
    </source>
</evidence>
<keyword evidence="4 7" id="KW-0808">Transferase</keyword>
<dbReference type="InterPro" id="IPR023213">
    <property type="entry name" value="CAT-like_dom_sf"/>
</dbReference>
<evidence type="ECO:0000256" key="4">
    <source>
        <dbReference type="RuleBase" id="RU003423"/>
    </source>
</evidence>
<dbReference type="Pfam" id="PF02817">
    <property type="entry name" value="E3_binding"/>
    <property type="match status" value="1"/>
</dbReference>
<dbReference type="GO" id="GO:0045254">
    <property type="term" value="C:pyruvate dehydrogenase complex"/>
    <property type="evidence" value="ECO:0007669"/>
    <property type="project" value="InterPro"/>
</dbReference>
<dbReference type="Pfam" id="PF00364">
    <property type="entry name" value="Biotin_lipoyl"/>
    <property type="match status" value="1"/>
</dbReference>
<sequence>MAEIIYMPQLSDTMNEGTVIKWNKKIGDKVSEGDILAEIETDKATQDFEIDVSGFLLFIGVKEGETTRVNDVLAIIGNEKEDISHIILKLKSKKQENKQIKKENGKKNIISPIAKKMAKEIGISIDRIKGSGDNGRIIKRDIEFYEKKNLNIIQKEKYKKTVKIPHSSIRKKIAEHLSYSKFSAPHYYLFSEINADNLIKFRKKLNNKLSSEKKISFNDILIKAVAQSLKKHPDMNVSWDDEKIIVHSNIHIGVAVAISDGLIVPVIKNADQKSLSVISKEIKDKALRSKSKKIQPEEIENSTFTISNLGMYDIESFTSIINTPNTSILSVGAIVVRPVVKNYKIEIGNVMKITLSCDHRIIDGAKGSEYICSLRNFLEDPITILF</sequence>
<evidence type="ECO:0000256" key="1">
    <source>
        <dbReference type="ARBA" id="ARBA00001938"/>
    </source>
</evidence>
<keyword evidence="4 7" id="KW-0012">Acyltransferase</keyword>
<keyword evidence="3 4" id="KW-0450">Lipoyl</keyword>
<dbReference type="PROSITE" id="PS51826">
    <property type="entry name" value="PSBD"/>
    <property type="match status" value="1"/>
</dbReference>
<dbReference type="OrthoDB" id="9805770at2"/>
<dbReference type="InterPro" id="IPR011053">
    <property type="entry name" value="Single_hybrid_motif"/>
</dbReference>
<dbReference type="PANTHER" id="PTHR23151:SF90">
    <property type="entry name" value="DIHYDROLIPOYLLYSINE-RESIDUE ACETYLTRANSFERASE COMPONENT OF PYRUVATE DEHYDROGENASE COMPLEX, MITOCHONDRIAL-RELATED"/>
    <property type="match status" value="1"/>
</dbReference>
<evidence type="ECO:0000259" key="5">
    <source>
        <dbReference type="PROSITE" id="PS50968"/>
    </source>
</evidence>
<evidence type="ECO:0000256" key="2">
    <source>
        <dbReference type="ARBA" id="ARBA00007317"/>
    </source>
</evidence>
<dbReference type="GO" id="GO:0006086">
    <property type="term" value="P:pyruvate decarboxylation to acetyl-CoA"/>
    <property type="evidence" value="ECO:0007669"/>
    <property type="project" value="InterPro"/>
</dbReference>
<organism evidence="7 8">
    <name type="scientific">Blattabacterium cuenoti STAT</name>
    <dbReference type="NCBI Taxonomy" id="1457030"/>
    <lineage>
        <taxon>Bacteria</taxon>
        <taxon>Pseudomonadati</taxon>
        <taxon>Bacteroidota</taxon>
        <taxon>Flavobacteriia</taxon>
        <taxon>Flavobacteriales</taxon>
        <taxon>Blattabacteriaceae</taxon>
        <taxon>Blattabacterium</taxon>
    </lineage>
</organism>
<dbReference type="SUPFAM" id="SSF47005">
    <property type="entry name" value="Peripheral subunit-binding domain of 2-oxo acid dehydrogenase complex"/>
    <property type="match status" value="1"/>
</dbReference>
<name>A0A224AC18_9FLAO</name>
<feature type="domain" description="Lipoyl-binding" evidence="5">
    <location>
        <begin position="2"/>
        <end position="77"/>
    </location>
</feature>
<evidence type="ECO:0000313" key="8">
    <source>
        <dbReference type="Proteomes" id="UP000263619"/>
    </source>
</evidence>
<proteinExistence type="inferred from homology"/>
<dbReference type="PROSITE" id="PS00189">
    <property type="entry name" value="LIPOYL"/>
    <property type="match status" value="1"/>
</dbReference>
<dbReference type="RefSeq" id="WP_119305699.1">
    <property type="nucleotide sequence ID" value="NZ_AP014608.1"/>
</dbReference>
<dbReference type="CDD" id="cd06849">
    <property type="entry name" value="lipoyl_domain"/>
    <property type="match status" value="1"/>
</dbReference>
<gene>
    <name evidence="7" type="primary">aceF</name>
    <name evidence="7" type="ORF">STAT_540</name>
</gene>
<dbReference type="InterPro" id="IPR036625">
    <property type="entry name" value="E3-bd_dom_sf"/>
</dbReference>
<dbReference type="InterPro" id="IPR004167">
    <property type="entry name" value="PSBD"/>
</dbReference>
<dbReference type="InterPro" id="IPR003016">
    <property type="entry name" value="2-oxoA_DH_lipoyl-BS"/>
</dbReference>
<dbReference type="AlphaFoldDB" id="A0A224AC18"/>
<dbReference type="PROSITE" id="PS50968">
    <property type="entry name" value="BIOTINYL_LIPOYL"/>
    <property type="match status" value="1"/>
</dbReference>